<dbReference type="CDD" id="cd04770">
    <property type="entry name" value="HTH_HMRTR"/>
    <property type="match status" value="1"/>
</dbReference>
<dbReference type="SMART" id="SM00422">
    <property type="entry name" value="HTH_MERR"/>
    <property type="match status" value="1"/>
</dbReference>
<keyword evidence="3" id="KW-0804">Transcription</keyword>
<protein>
    <submittedName>
        <fullName evidence="6">Heavy metal-responsive transcriptional regulator</fullName>
    </submittedName>
</protein>
<comment type="caution">
    <text evidence="6">The sequence shown here is derived from an EMBL/GenBank/DDBJ whole genome shotgun (WGS) entry which is preliminary data.</text>
</comment>
<keyword evidence="7" id="KW-1185">Reference proteome</keyword>
<dbReference type="InterPro" id="IPR000551">
    <property type="entry name" value="MerR-type_HTH_dom"/>
</dbReference>
<name>A0ABU3K2T8_9BACT</name>
<proteinExistence type="predicted"/>
<dbReference type="EMBL" id="JAQOUE010000001">
    <property type="protein sequence ID" value="MDT7040713.1"/>
    <property type="molecule type" value="Genomic_DNA"/>
</dbReference>
<keyword evidence="1" id="KW-0805">Transcription regulation</keyword>
<dbReference type="Gene3D" id="1.10.1660.10">
    <property type="match status" value="1"/>
</dbReference>
<dbReference type="SUPFAM" id="SSF46955">
    <property type="entry name" value="Putative DNA-binding domain"/>
    <property type="match status" value="1"/>
</dbReference>
<evidence type="ECO:0000256" key="2">
    <source>
        <dbReference type="ARBA" id="ARBA00023125"/>
    </source>
</evidence>
<evidence type="ECO:0000256" key="3">
    <source>
        <dbReference type="ARBA" id="ARBA00023163"/>
    </source>
</evidence>
<sequence>MKTLFIGTIAKQAGVPIKTIRYYEEVRLLPQPVRTSAGYRTYAFPIIDRLMFIKKAQTLGLTLKDIKTFLDLADRGHCPCGHVQHTLKQSLQGLRRKIADLKEIEKKLVGAMRQKCPPDFKPSGSAICPKIQRKTKQRRVVR</sequence>
<organism evidence="6 7">
    <name type="scientific">Candidatus Nitronereus thalassa</name>
    <dbReference type="NCBI Taxonomy" id="3020898"/>
    <lineage>
        <taxon>Bacteria</taxon>
        <taxon>Pseudomonadati</taxon>
        <taxon>Nitrospirota</taxon>
        <taxon>Nitrospiria</taxon>
        <taxon>Nitrospirales</taxon>
        <taxon>Nitrospiraceae</taxon>
        <taxon>Candidatus Nitronereus</taxon>
    </lineage>
</organism>
<feature type="domain" description="HTH merR-type" evidence="5">
    <location>
        <begin position="3"/>
        <end position="72"/>
    </location>
</feature>
<evidence type="ECO:0000313" key="6">
    <source>
        <dbReference type="EMBL" id="MDT7040713.1"/>
    </source>
</evidence>
<dbReference type="Pfam" id="PF09278">
    <property type="entry name" value="MerR-DNA-bind"/>
    <property type="match status" value="1"/>
</dbReference>
<dbReference type="PANTHER" id="PTHR30204">
    <property type="entry name" value="REDOX-CYCLING DRUG-SENSING TRANSCRIPTIONAL ACTIVATOR SOXR"/>
    <property type="match status" value="1"/>
</dbReference>
<dbReference type="Pfam" id="PF00376">
    <property type="entry name" value="MerR"/>
    <property type="match status" value="1"/>
</dbReference>
<dbReference type="PANTHER" id="PTHR30204:SF94">
    <property type="entry name" value="HEAVY METAL-DEPENDENT TRANSCRIPTIONAL REGULATOR HI_0293-RELATED"/>
    <property type="match status" value="1"/>
</dbReference>
<evidence type="ECO:0000256" key="1">
    <source>
        <dbReference type="ARBA" id="ARBA00023015"/>
    </source>
</evidence>
<reference evidence="6 7" key="1">
    <citation type="journal article" date="2023" name="ISME J.">
        <title>Cultivation and genomic characterization of novel and ubiquitous marine nitrite-oxidizing bacteria from the Nitrospirales.</title>
        <authorList>
            <person name="Mueller A.J."/>
            <person name="Daebeler A."/>
            <person name="Herbold C.W."/>
            <person name="Kirkegaard R.H."/>
            <person name="Daims H."/>
        </authorList>
    </citation>
    <scope>NUCLEOTIDE SEQUENCE [LARGE SCALE GENOMIC DNA]</scope>
    <source>
        <strain evidence="6 7">EB</strain>
    </source>
</reference>
<dbReference type="RefSeq" id="WP_313831070.1">
    <property type="nucleotide sequence ID" value="NZ_JAQOUE010000001.1"/>
</dbReference>
<dbReference type="InterPro" id="IPR047057">
    <property type="entry name" value="MerR_fam"/>
</dbReference>
<dbReference type="PROSITE" id="PS50937">
    <property type="entry name" value="HTH_MERR_2"/>
    <property type="match status" value="1"/>
</dbReference>
<feature type="coiled-coil region" evidence="4">
    <location>
        <begin position="84"/>
        <end position="114"/>
    </location>
</feature>
<evidence type="ECO:0000313" key="7">
    <source>
        <dbReference type="Proteomes" id="UP001250932"/>
    </source>
</evidence>
<keyword evidence="2" id="KW-0238">DNA-binding</keyword>
<evidence type="ECO:0000256" key="4">
    <source>
        <dbReference type="SAM" id="Coils"/>
    </source>
</evidence>
<evidence type="ECO:0000259" key="5">
    <source>
        <dbReference type="PROSITE" id="PS50937"/>
    </source>
</evidence>
<dbReference type="InterPro" id="IPR009061">
    <property type="entry name" value="DNA-bd_dom_put_sf"/>
</dbReference>
<gene>
    <name evidence="6" type="ORF">PPG34_00015</name>
</gene>
<dbReference type="PRINTS" id="PR00040">
    <property type="entry name" value="HTHMERR"/>
</dbReference>
<accession>A0ABU3K2T8</accession>
<dbReference type="InterPro" id="IPR015358">
    <property type="entry name" value="Tscrpt_reg_MerR_DNA-bd"/>
</dbReference>
<keyword evidence="4" id="KW-0175">Coiled coil</keyword>
<dbReference type="Proteomes" id="UP001250932">
    <property type="component" value="Unassembled WGS sequence"/>
</dbReference>